<evidence type="ECO:0000256" key="12">
    <source>
        <dbReference type="ARBA" id="ARBA00047398"/>
    </source>
</evidence>
<evidence type="ECO:0000256" key="7">
    <source>
        <dbReference type="ARBA" id="ARBA00022741"/>
    </source>
</evidence>
<dbReference type="InterPro" id="IPR032678">
    <property type="entry name" value="tRNA-synt_1_cat_dom"/>
</dbReference>
<organism evidence="16 17">
    <name type="scientific">Candidatus Mancarchaeum acidiphilum</name>
    <dbReference type="NCBI Taxonomy" id="1920749"/>
    <lineage>
        <taxon>Archaea</taxon>
        <taxon>Candidatus Micrarchaeota</taxon>
        <taxon>Candidatus Mancarchaeum</taxon>
    </lineage>
</organism>
<keyword evidence="4 13" id="KW-0963">Cytoplasm</keyword>
<evidence type="ECO:0000313" key="17">
    <source>
        <dbReference type="Proteomes" id="UP000197679"/>
    </source>
</evidence>
<dbReference type="Gene3D" id="1.20.120.1910">
    <property type="entry name" value="Cysteine-tRNA ligase, C-terminal anti-codon recognition domain"/>
    <property type="match status" value="1"/>
</dbReference>
<evidence type="ECO:0000259" key="15">
    <source>
        <dbReference type="Pfam" id="PF09190"/>
    </source>
</evidence>
<dbReference type="RefSeq" id="WP_157891462.1">
    <property type="nucleotide sequence ID" value="NZ_CP019964.1"/>
</dbReference>
<comment type="similarity">
    <text evidence="3 13">Belongs to the class-I aminoacyl-tRNA synthetase family.</text>
</comment>
<dbReference type="Gene3D" id="3.40.50.620">
    <property type="entry name" value="HUPs"/>
    <property type="match status" value="1"/>
</dbReference>
<keyword evidence="11 13" id="KW-0030">Aminoacyl-tRNA synthetase</keyword>
<keyword evidence="6" id="KW-0479">Metal-binding</keyword>
<comment type="subcellular location">
    <subcellularLocation>
        <location evidence="2 13">Cytoplasm</location>
    </subcellularLocation>
</comment>
<dbReference type="InterPro" id="IPR015803">
    <property type="entry name" value="Cys-tRNA-ligase"/>
</dbReference>
<evidence type="ECO:0000256" key="9">
    <source>
        <dbReference type="ARBA" id="ARBA00022840"/>
    </source>
</evidence>
<dbReference type="AlphaFoldDB" id="A0A218NNV7"/>
<comment type="caution">
    <text evidence="13">Lacks conserved residue(s) required for the propagation of feature annotation.</text>
</comment>
<dbReference type="GO" id="GO:0006423">
    <property type="term" value="P:cysteinyl-tRNA aminoacylation"/>
    <property type="evidence" value="ECO:0007669"/>
    <property type="project" value="UniProtKB-UniRule"/>
</dbReference>
<evidence type="ECO:0000259" key="14">
    <source>
        <dbReference type="Pfam" id="PF01406"/>
    </source>
</evidence>
<dbReference type="OrthoDB" id="9445at2157"/>
<dbReference type="GO" id="GO:0004817">
    <property type="term" value="F:cysteine-tRNA ligase activity"/>
    <property type="evidence" value="ECO:0007669"/>
    <property type="project" value="UniProtKB-UniRule"/>
</dbReference>
<dbReference type="PANTHER" id="PTHR10890:SF3">
    <property type="entry name" value="CYSTEINE--TRNA LIGASE, CYTOPLASMIC"/>
    <property type="match status" value="1"/>
</dbReference>
<dbReference type="Pfam" id="PF01406">
    <property type="entry name" value="tRNA-synt_1e"/>
    <property type="match status" value="1"/>
</dbReference>
<reference evidence="16 17" key="1">
    <citation type="journal article" date="2017" name="Nat. Commun.">
        <title>'ARMAN' archaea depend on association with euryarchaeal host in culture and in situ.</title>
        <authorList>
            <person name="Golyshina O."/>
            <person name="Toshchakov S."/>
            <person name="Makarova K."/>
            <person name="Gavrilov S."/>
            <person name="Korzhenkov A."/>
            <person name="La Cono V."/>
            <person name="Arcadi E."/>
            <person name="Nechitaylo T."/>
            <person name="Ferrer M."/>
            <person name="Kublanov I."/>
            <person name="Wolf Y."/>
            <person name="Yakimov M."/>
            <person name="Golyshin P."/>
            <person name="Slesarev A."/>
            <person name="Kozyavkin S."/>
        </authorList>
    </citation>
    <scope>NUCLEOTIDE SEQUENCE [LARGE SCALE GENOMIC DNA]</scope>
    <source>
        <strain evidence="16 17">Mia14</strain>
    </source>
</reference>
<feature type="short sequence motif" description="'KMSKS' region" evidence="13">
    <location>
        <begin position="273"/>
        <end position="277"/>
    </location>
</feature>
<dbReference type="GeneID" id="33314384"/>
<evidence type="ECO:0000256" key="13">
    <source>
        <dbReference type="HAMAP-Rule" id="MF_00041"/>
    </source>
</evidence>
<dbReference type="SUPFAM" id="SSF52374">
    <property type="entry name" value="Nucleotidylyl transferase"/>
    <property type="match status" value="1"/>
</dbReference>
<dbReference type="InterPro" id="IPR009080">
    <property type="entry name" value="tRNAsynth_Ia_anticodon-bd"/>
</dbReference>
<sequence>MKVYNTLTRSEEEFVPLNDKTVNMFVCGQTPYDDAHLGHARNYIIFDVVARWLRHEGYKVNYVQNITDIDDKIINRAKEQGITAEQLERRYEKRFLEDMEVIGVKKDITKYARSHDYIEAIRQQIQLLLDKGYAYYLDGDIYYDVDKFKDYTKLSGMKLEELKNHRVEPKEGKKNVYDFALWKAAKPGEPKWDIKLNINGKEMELQGRPGWHIEDTAITYTLFGPQYDLHGGASELIFPHHTNEIAQAEAAFGKKPFVRYWLHVGVLNINNVKMSKSLKNFITIRDALAKYDPEALRLLMVSANYRKEINYTEKMMEDSQGKLNYMYNSFSILYNYHKIISSKGSDESNLINEFKKFEKEFTELMNDDFNTSVALMKLIAILTTVRAYLESHDGITQSSKDSLIKGILEYANIFGILENTYYKESIPEGLEDLMKERDRLRKSKNYAEADKIREDIKQRYGVLLEDTEYGTVWYKKRAQESTSA</sequence>
<dbReference type="HAMAP" id="MF_00041">
    <property type="entry name" value="Cys_tRNA_synth"/>
    <property type="match status" value="1"/>
</dbReference>
<dbReference type="InterPro" id="IPR024909">
    <property type="entry name" value="Cys-tRNA/MSH_ligase"/>
</dbReference>
<feature type="binding site" evidence="13">
    <location>
        <position position="276"/>
    </location>
    <ligand>
        <name>ATP</name>
        <dbReference type="ChEBI" id="CHEBI:30616"/>
    </ligand>
</feature>
<gene>
    <name evidence="13" type="primary">cysS</name>
    <name evidence="16" type="ORF">Mia14_0836</name>
</gene>
<evidence type="ECO:0000256" key="3">
    <source>
        <dbReference type="ARBA" id="ARBA00005594"/>
    </source>
</evidence>
<protein>
    <recommendedName>
        <fullName evidence="13">Cysteine--tRNA ligase</fullName>
        <ecNumber evidence="13">6.1.1.16</ecNumber>
    </recommendedName>
    <alternativeName>
        <fullName evidence="13">Cysteinyl-tRNA synthetase</fullName>
        <shortName evidence="13">CysRS</shortName>
    </alternativeName>
</protein>
<keyword evidence="8" id="KW-0862">Zinc</keyword>
<feature type="domain" description="Cysteinyl-tRNA synthetase class Ia DALR" evidence="15">
    <location>
        <begin position="360"/>
        <end position="418"/>
    </location>
</feature>
<name>A0A218NNV7_9ARCH</name>
<dbReference type="PRINTS" id="PR00983">
    <property type="entry name" value="TRNASYNTHCYS"/>
</dbReference>
<dbReference type="KEGG" id="marh:Mia14_0836"/>
<dbReference type="Proteomes" id="UP000197679">
    <property type="component" value="Chromosome"/>
</dbReference>
<feature type="domain" description="tRNA synthetases class I catalytic" evidence="14">
    <location>
        <begin position="14"/>
        <end position="319"/>
    </location>
</feature>
<comment type="cofactor">
    <cofactor evidence="1">
        <name>Zn(2+)</name>
        <dbReference type="ChEBI" id="CHEBI:29105"/>
    </cofactor>
</comment>
<evidence type="ECO:0000256" key="1">
    <source>
        <dbReference type="ARBA" id="ARBA00001947"/>
    </source>
</evidence>
<dbReference type="EMBL" id="CP019964">
    <property type="protein sequence ID" value="ASI14124.1"/>
    <property type="molecule type" value="Genomic_DNA"/>
</dbReference>
<evidence type="ECO:0000256" key="10">
    <source>
        <dbReference type="ARBA" id="ARBA00022917"/>
    </source>
</evidence>
<dbReference type="GO" id="GO:0005737">
    <property type="term" value="C:cytoplasm"/>
    <property type="evidence" value="ECO:0007669"/>
    <property type="project" value="UniProtKB-SubCell"/>
</dbReference>
<dbReference type="PANTHER" id="PTHR10890">
    <property type="entry name" value="CYSTEINYL-TRNA SYNTHETASE"/>
    <property type="match status" value="1"/>
</dbReference>
<evidence type="ECO:0000313" key="16">
    <source>
        <dbReference type="EMBL" id="ASI14124.1"/>
    </source>
</evidence>
<evidence type="ECO:0000256" key="5">
    <source>
        <dbReference type="ARBA" id="ARBA00022598"/>
    </source>
</evidence>
<feature type="short sequence motif" description="'HIGH' region" evidence="13">
    <location>
        <begin position="29"/>
        <end position="39"/>
    </location>
</feature>
<dbReference type="NCBIfam" id="TIGR00435">
    <property type="entry name" value="cysS"/>
    <property type="match status" value="1"/>
</dbReference>
<evidence type="ECO:0000256" key="11">
    <source>
        <dbReference type="ARBA" id="ARBA00023146"/>
    </source>
</evidence>
<evidence type="ECO:0000256" key="2">
    <source>
        <dbReference type="ARBA" id="ARBA00004496"/>
    </source>
</evidence>
<dbReference type="SUPFAM" id="SSF47323">
    <property type="entry name" value="Anticodon-binding domain of a subclass of class I aminoacyl-tRNA synthetases"/>
    <property type="match status" value="1"/>
</dbReference>
<keyword evidence="7 13" id="KW-0547">Nucleotide-binding</keyword>
<evidence type="ECO:0000256" key="6">
    <source>
        <dbReference type="ARBA" id="ARBA00022723"/>
    </source>
</evidence>
<keyword evidence="9 13" id="KW-0067">ATP-binding</keyword>
<dbReference type="GO" id="GO:0046872">
    <property type="term" value="F:metal ion binding"/>
    <property type="evidence" value="ECO:0007669"/>
    <property type="project" value="UniProtKB-KW"/>
</dbReference>
<dbReference type="InterPro" id="IPR014729">
    <property type="entry name" value="Rossmann-like_a/b/a_fold"/>
</dbReference>
<keyword evidence="10 13" id="KW-0648">Protein biosynthesis</keyword>
<dbReference type="CDD" id="cd00672">
    <property type="entry name" value="CysRS_core"/>
    <property type="match status" value="1"/>
</dbReference>
<accession>A0A218NNV7</accession>
<dbReference type="GO" id="GO:0005524">
    <property type="term" value="F:ATP binding"/>
    <property type="evidence" value="ECO:0007669"/>
    <property type="project" value="UniProtKB-UniRule"/>
</dbReference>
<evidence type="ECO:0000256" key="8">
    <source>
        <dbReference type="ARBA" id="ARBA00022833"/>
    </source>
</evidence>
<dbReference type="EC" id="6.1.1.16" evidence="13"/>
<keyword evidence="5 13" id="KW-0436">Ligase</keyword>
<dbReference type="Pfam" id="PF09190">
    <property type="entry name" value="DALR_2"/>
    <property type="match status" value="1"/>
</dbReference>
<evidence type="ECO:0000256" key="4">
    <source>
        <dbReference type="ARBA" id="ARBA00022490"/>
    </source>
</evidence>
<dbReference type="InterPro" id="IPR015273">
    <property type="entry name" value="Cys-tRNA-synt_Ia_DALR"/>
</dbReference>
<keyword evidence="17" id="KW-1185">Reference proteome</keyword>
<comment type="catalytic activity">
    <reaction evidence="12 13">
        <text>tRNA(Cys) + L-cysteine + ATP = L-cysteinyl-tRNA(Cys) + AMP + diphosphate</text>
        <dbReference type="Rhea" id="RHEA:17773"/>
        <dbReference type="Rhea" id="RHEA-COMP:9661"/>
        <dbReference type="Rhea" id="RHEA-COMP:9679"/>
        <dbReference type="ChEBI" id="CHEBI:30616"/>
        <dbReference type="ChEBI" id="CHEBI:33019"/>
        <dbReference type="ChEBI" id="CHEBI:35235"/>
        <dbReference type="ChEBI" id="CHEBI:78442"/>
        <dbReference type="ChEBI" id="CHEBI:78517"/>
        <dbReference type="ChEBI" id="CHEBI:456215"/>
        <dbReference type="EC" id="6.1.1.16"/>
    </reaction>
</comment>
<proteinExistence type="inferred from homology"/>